<dbReference type="AlphaFoldDB" id="A0A1C4A944"/>
<organism evidence="2 3">
    <name type="scientific">Gilliamella bombicola</name>
    <dbReference type="NCBI Taxonomy" id="1798182"/>
    <lineage>
        <taxon>Bacteria</taxon>
        <taxon>Pseudomonadati</taxon>
        <taxon>Pseudomonadota</taxon>
        <taxon>Gammaproteobacteria</taxon>
        <taxon>Orbales</taxon>
        <taxon>Orbaceae</taxon>
        <taxon>Gilliamella</taxon>
    </lineage>
</organism>
<keyword evidence="1" id="KW-1133">Transmembrane helix</keyword>
<dbReference type="EMBL" id="FMAQ01000002">
    <property type="protein sequence ID" value="SCB91159.1"/>
    <property type="molecule type" value="Genomic_DNA"/>
</dbReference>
<dbReference type="PANTHER" id="PTHR34980:SF2">
    <property type="entry name" value="INNER MEMBRANE PROTEIN YHAH-RELATED"/>
    <property type="match status" value="1"/>
</dbReference>
<evidence type="ECO:0000313" key="3">
    <source>
        <dbReference type="Proteomes" id="UP000199670"/>
    </source>
</evidence>
<dbReference type="InterPro" id="IPR008523">
    <property type="entry name" value="DUF805"/>
</dbReference>
<protein>
    <submittedName>
        <fullName evidence="2">Uncharacterized membrane protein YhaH, DUF805 family</fullName>
    </submittedName>
</protein>
<accession>A0A1C4A944</accession>
<feature type="transmembrane region" description="Helical" evidence="1">
    <location>
        <begin position="28"/>
        <end position="49"/>
    </location>
</feature>
<gene>
    <name evidence="2" type="ORF">GA0061081_102302</name>
</gene>
<reference evidence="3" key="1">
    <citation type="submission" date="2016-08" db="EMBL/GenBank/DDBJ databases">
        <authorList>
            <person name="Varghese N."/>
            <person name="Submissions Spin"/>
        </authorList>
    </citation>
    <scope>NUCLEOTIDE SEQUENCE [LARGE SCALE GENOMIC DNA]</scope>
    <source>
        <strain evidence="3">R-53248</strain>
    </source>
</reference>
<proteinExistence type="predicted"/>
<dbReference type="STRING" id="1798182.GA0061081_102302"/>
<evidence type="ECO:0000313" key="2">
    <source>
        <dbReference type="EMBL" id="SCB91159.1"/>
    </source>
</evidence>
<feature type="transmembrane region" description="Helical" evidence="1">
    <location>
        <begin position="88"/>
        <end position="109"/>
    </location>
</feature>
<keyword evidence="1" id="KW-0812">Transmembrane</keyword>
<dbReference type="Proteomes" id="UP000199670">
    <property type="component" value="Unassembled WGS sequence"/>
</dbReference>
<dbReference type="GO" id="GO:0005886">
    <property type="term" value="C:plasma membrane"/>
    <property type="evidence" value="ECO:0007669"/>
    <property type="project" value="TreeGrafter"/>
</dbReference>
<evidence type="ECO:0000256" key="1">
    <source>
        <dbReference type="SAM" id="Phobius"/>
    </source>
</evidence>
<keyword evidence="3" id="KW-1185">Reference proteome</keyword>
<sequence>MLSKAINSWLDGYKKIFCYKGRSTRSEFGFFLLIQFIVMYLSFSLLFNLDNILPSALLGLCVMLIFITTFLATLSYNVRRLHDIGQSGLWCFVYLLCSGAIIIACLIIKPTPGENQYGPNPRTLSK</sequence>
<dbReference type="PANTHER" id="PTHR34980">
    <property type="entry name" value="INNER MEMBRANE PROTEIN-RELATED-RELATED"/>
    <property type="match status" value="1"/>
</dbReference>
<keyword evidence="1" id="KW-0472">Membrane</keyword>
<name>A0A1C4A944_9GAMM</name>
<dbReference type="RefSeq" id="WP_091347107.1">
    <property type="nucleotide sequence ID" value="NZ_FMAQ01000002.1"/>
</dbReference>
<dbReference type="Pfam" id="PF05656">
    <property type="entry name" value="DUF805"/>
    <property type="match status" value="1"/>
</dbReference>
<dbReference type="OrthoDB" id="9812349at2"/>
<feature type="transmembrane region" description="Helical" evidence="1">
    <location>
        <begin position="55"/>
        <end position="76"/>
    </location>
</feature>